<comment type="caution">
    <text evidence="2">The sequence shown here is derived from an EMBL/GenBank/DDBJ whole genome shotgun (WGS) entry which is preliminary data.</text>
</comment>
<keyword evidence="1" id="KW-0472">Membrane</keyword>
<dbReference type="AlphaFoldDB" id="A0A2N8TGC2"/>
<accession>A0A2N8TGC2</accession>
<evidence type="ECO:0000313" key="3">
    <source>
        <dbReference type="Proteomes" id="UP000235943"/>
    </source>
</evidence>
<keyword evidence="3" id="KW-1185">Reference proteome</keyword>
<sequence>MDDMTRMRELRADAPTPDRMRLVPGRQKLLGAAQQSSARRMRLDWRVTAAGGAATVITIAVLVTMIVGGGGPERGVQPAGPDLTSATALLEQAAEVVSQQPDPHPRDGQWVYLKTAQCQYGASDAAPDAKPKVSEEWVQYDSPVREDDKDGDNEPSQRRLYRLLASLPDDPAEIRKQAADMFPMGKDTGLTGEQLETFALLATLDEAYPVHPQGMAKLYRALAADPGIEVVPHLVKDPMGHDAIAIYPDLGSKAVQRQEYLLDPDTFQYQGTQSVAVRDYEEKYEDGSSAGRSHKKGEVTFCEMKMTQSLVDRDGEKP</sequence>
<dbReference type="NCBIfam" id="NF038083">
    <property type="entry name" value="CU044_5270_fam"/>
    <property type="match status" value="1"/>
</dbReference>
<evidence type="ECO:0008006" key="4">
    <source>
        <dbReference type="Google" id="ProtNLM"/>
    </source>
</evidence>
<protein>
    <recommendedName>
        <fullName evidence="4">CU044_5270 family protein</fullName>
    </recommendedName>
</protein>
<evidence type="ECO:0000256" key="1">
    <source>
        <dbReference type="SAM" id="Phobius"/>
    </source>
</evidence>
<proteinExistence type="predicted"/>
<name>A0A2N8TGC2_9ACTN</name>
<keyword evidence="1" id="KW-0812">Transmembrane</keyword>
<dbReference type="EMBL" id="POUC01000363">
    <property type="protein sequence ID" value="PNG18063.1"/>
    <property type="molecule type" value="Genomic_DNA"/>
</dbReference>
<evidence type="ECO:0000313" key="2">
    <source>
        <dbReference type="EMBL" id="PNG18063.1"/>
    </source>
</evidence>
<dbReference type="InterPro" id="IPR047789">
    <property type="entry name" value="CU044_5270-like"/>
</dbReference>
<gene>
    <name evidence="2" type="ORF">C1J00_33115</name>
</gene>
<dbReference type="Proteomes" id="UP000235943">
    <property type="component" value="Unassembled WGS sequence"/>
</dbReference>
<dbReference type="OrthoDB" id="4158435at2"/>
<organism evidence="2 3">
    <name type="scientific">Streptomyces cahuitamycinicus</name>
    <dbReference type="NCBI Taxonomy" id="2070367"/>
    <lineage>
        <taxon>Bacteria</taxon>
        <taxon>Bacillati</taxon>
        <taxon>Actinomycetota</taxon>
        <taxon>Actinomycetes</taxon>
        <taxon>Kitasatosporales</taxon>
        <taxon>Streptomycetaceae</taxon>
        <taxon>Streptomyces</taxon>
    </lineage>
</organism>
<feature type="transmembrane region" description="Helical" evidence="1">
    <location>
        <begin position="47"/>
        <end position="68"/>
    </location>
</feature>
<reference evidence="2 3" key="1">
    <citation type="submission" date="2018-01" db="EMBL/GenBank/DDBJ databases">
        <title>Draft genome sequence of Streptomyces sp. 13K301.</title>
        <authorList>
            <person name="Sahin N."/>
            <person name="Saygin H."/>
            <person name="Ay H."/>
        </authorList>
    </citation>
    <scope>NUCLEOTIDE SEQUENCE [LARGE SCALE GENOMIC DNA]</scope>
    <source>
        <strain evidence="2 3">13K301</strain>
    </source>
</reference>
<keyword evidence="1" id="KW-1133">Transmembrane helix</keyword>